<evidence type="ECO:0000313" key="1">
    <source>
        <dbReference type="EMBL" id="AXF56754.1"/>
    </source>
</evidence>
<dbReference type="OrthoDB" id="2444319at2"/>
<sequence>MFTTNAYANDKVNVNVQPDTESIELDWEDEGHSYTIMNEHEGEEIWSGDQPQYTIDDLESDQIYQFILEIYNDEDELIDTAQINTSTLKNQQEMETFDEEMLSGDQEISYSMAESNLSTVASSDQVELQWENIPTDNNEYDILRDEEVIETVEGNEFVDDTVSGDEMHRYTVKGQKKVPEERVEEIEAEIEENEEIQLSEEEKEQALYEPKEASVVINASEGDHNSPSASTWLLRYTTFIPMEYAENPSCFITCTYEYFGGDDRGFGEAGSFRTRSDVVLNEDLEELYHFPDTGITYGYDEDYNEIDQAQADAEEDHDITTYDQGDFSHRMDLGSANPLLSYAPDIDAYYVSNIIDGLYAQFQGSHDQAPSHEFYFDDRYGNSVTIHTAEHQGFHHLIPGFPNASFITNVYYR</sequence>
<dbReference type="Gene3D" id="2.60.40.10">
    <property type="entry name" value="Immunoglobulins"/>
    <property type="match status" value="1"/>
</dbReference>
<dbReference type="Proteomes" id="UP000252100">
    <property type="component" value="Chromosome"/>
</dbReference>
<dbReference type="InterPro" id="IPR013783">
    <property type="entry name" value="Ig-like_fold"/>
</dbReference>
<dbReference type="RefSeq" id="WP_114373956.1">
    <property type="nucleotide sequence ID" value="NZ_CP031092.1"/>
</dbReference>
<keyword evidence="2" id="KW-1185">Reference proteome</keyword>
<dbReference type="KEGG" id="rue:DT065_12545"/>
<evidence type="ECO:0000313" key="2">
    <source>
        <dbReference type="Proteomes" id="UP000252100"/>
    </source>
</evidence>
<gene>
    <name evidence="1" type="ORF">DT065_12545</name>
</gene>
<organism evidence="1 2">
    <name type="scientific">Salicibibacter kimchii</name>
    <dbReference type="NCBI Taxonomy" id="2099786"/>
    <lineage>
        <taxon>Bacteria</taxon>
        <taxon>Bacillati</taxon>
        <taxon>Bacillota</taxon>
        <taxon>Bacilli</taxon>
        <taxon>Bacillales</taxon>
        <taxon>Bacillaceae</taxon>
        <taxon>Salicibibacter</taxon>
    </lineage>
</organism>
<accession>A0A345C0M3</accession>
<proteinExistence type="predicted"/>
<dbReference type="InterPro" id="IPR021631">
    <property type="entry name" value="DUF3238"/>
</dbReference>
<dbReference type="Pfam" id="PF11579">
    <property type="entry name" value="DUF3238"/>
    <property type="match status" value="1"/>
</dbReference>
<dbReference type="EMBL" id="CP031092">
    <property type="protein sequence ID" value="AXF56754.1"/>
    <property type="molecule type" value="Genomic_DNA"/>
</dbReference>
<protein>
    <submittedName>
        <fullName evidence="1">DUF3238 domain-containing protein</fullName>
    </submittedName>
</protein>
<name>A0A345C0M3_9BACI</name>
<dbReference type="AlphaFoldDB" id="A0A345C0M3"/>
<reference evidence="1 2" key="1">
    <citation type="journal article" date="2018" name="J. Microbiol.">
        <title>Salicibibacter kimchii gen. nov., sp. nov., a moderately halophilic and alkalitolerant bacterium in the family Bacillaceae, isolated from kimchi.</title>
        <authorList>
            <person name="Jang J.Y."/>
            <person name="Oh Y.J."/>
            <person name="Lim S.K."/>
            <person name="Park H.K."/>
            <person name="Lee C."/>
            <person name="Kim J.Y."/>
            <person name="Lee M.A."/>
            <person name="Choi H.J."/>
        </authorList>
    </citation>
    <scope>NUCLEOTIDE SEQUENCE [LARGE SCALE GENOMIC DNA]</scope>
    <source>
        <strain evidence="1 2">NKC1-1</strain>
    </source>
</reference>